<dbReference type="InterPro" id="IPR002909">
    <property type="entry name" value="IPT_dom"/>
</dbReference>
<sequence length="800" mass="84199">MIKKIIAVTALILSACGGGGGGGGSADLSVSTDRQALNISFVEGSSAPSGTIEVRTSGTARDAVYVGGAWTGKAISKMTYTLGTTTATFNTTVDPNLAAGTYSGMITLLACKDMNCNAHYAGSPMKIPYTITVSAGLTVTSGPTTLASVPGTGVNGNIKVQLPAGATSLSAVVAPNLDATTPWLSAKVTGTTVELSAAAMPSVGTYKNNLTLTARDANQQVISTKNISIEYTVNTPNTQLITIGGDTQTADLLKTWSTPAQSNGATGTWTARSDSNWLKIITPTGQSGGNLSYQIDPAQISAVGNFAEQPLSGTITLTPDQSNQPVRQLQVQLEKKLPEITSAMPTGLVNQSNQLIVRGRGFASLQNPAARLVITPSLSTNAVTVVNDTELRIQLPGAAAGTYTLSMGNALNATMNSSASYNVVSIPSLTYTELPAATGRSTALIFDPLRQAIFAISSGINNTDGHITRYVKNDSSWNTLGTTTIPNLLNANLSPDLSQLIVATTNGDISMRDPVTLAELKRVNYPEGLGNKAPYINSHGLSISNDNKVWLALSNAGQWGGLGYFDLQTLTFSNLTYRDAYNGPGFAHSGNGERVVFSPSYGISPASTLRYFNAADHTLQTAPHDLTTSSDIHLNTDGTRMVFNGRIYDGAFNVLGSLTLPDSNYSIERVVLSPDGSRAYVLAVNYNLYSQNSTTAPEPASKPKIYVFNTSASNAGVPVVGNFDLASYPMCWYNDLYKTNPCGNTPLEITPDGLNLIISGTKKLIIQPIPAPLRPASSSSLKSVRQLGSSKVQMQEWKMH</sequence>
<dbReference type="AlphaFoldDB" id="A0A7H9BJT9"/>
<dbReference type="PROSITE" id="PS51257">
    <property type="entry name" value="PROKAR_LIPOPROTEIN"/>
    <property type="match status" value="1"/>
</dbReference>
<dbReference type="EMBL" id="CP058627">
    <property type="protein sequence ID" value="QLG88955.1"/>
    <property type="molecule type" value="Genomic_DNA"/>
</dbReference>
<organism evidence="2 3">
    <name type="scientific">Chitinibacter bivalviorum</name>
    <dbReference type="NCBI Taxonomy" id="2739434"/>
    <lineage>
        <taxon>Bacteria</taxon>
        <taxon>Pseudomonadati</taxon>
        <taxon>Pseudomonadota</taxon>
        <taxon>Betaproteobacteria</taxon>
        <taxon>Neisseriales</taxon>
        <taxon>Chitinibacteraceae</taxon>
        <taxon>Chitinibacter</taxon>
    </lineage>
</organism>
<dbReference type="InterPro" id="IPR011044">
    <property type="entry name" value="Quino_amine_DH_bsu"/>
</dbReference>
<feature type="domain" description="IPT/TIG" evidence="1">
    <location>
        <begin position="338"/>
        <end position="419"/>
    </location>
</feature>
<dbReference type="SUPFAM" id="SSF50969">
    <property type="entry name" value="YVTN repeat-like/Quinoprotein amine dehydrogenase"/>
    <property type="match status" value="1"/>
</dbReference>
<dbReference type="InterPro" id="IPR013783">
    <property type="entry name" value="Ig-like_fold"/>
</dbReference>
<gene>
    <name evidence="2" type="ORF">HQ393_12310</name>
</gene>
<dbReference type="Proteomes" id="UP000509597">
    <property type="component" value="Chromosome"/>
</dbReference>
<dbReference type="Pfam" id="PF01833">
    <property type="entry name" value="TIG"/>
    <property type="match status" value="1"/>
</dbReference>
<protein>
    <recommendedName>
        <fullName evidence="1">IPT/TIG domain-containing protein</fullName>
    </recommendedName>
</protein>
<keyword evidence="3" id="KW-1185">Reference proteome</keyword>
<dbReference type="Gene3D" id="2.60.40.10">
    <property type="entry name" value="Immunoglobulins"/>
    <property type="match status" value="1"/>
</dbReference>
<reference evidence="2 3" key="1">
    <citation type="submission" date="2020-07" db="EMBL/GenBank/DDBJ databases">
        <title>Complete genome sequence of Chitinibacter sp. 2T18.</title>
        <authorList>
            <person name="Bae J.-W."/>
            <person name="Choi J.-W."/>
        </authorList>
    </citation>
    <scope>NUCLEOTIDE SEQUENCE [LARGE SCALE GENOMIC DNA]</scope>
    <source>
        <strain evidence="2 3">2T18</strain>
    </source>
</reference>
<dbReference type="RefSeq" id="WP_179355457.1">
    <property type="nucleotide sequence ID" value="NZ_CP058627.1"/>
</dbReference>
<proteinExistence type="predicted"/>
<evidence type="ECO:0000259" key="1">
    <source>
        <dbReference type="Pfam" id="PF01833"/>
    </source>
</evidence>
<name>A0A7H9BJT9_9NEIS</name>
<dbReference type="KEGG" id="chiz:HQ393_12310"/>
<evidence type="ECO:0000313" key="3">
    <source>
        <dbReference type="Proteomes" id="UP000509597"/>
    </source>
</evidence>
<evidence type="ECO:0000313" key="2">
    <source>
        <dbReference type="EMBL" id="QLG88955.1"/>
    </source>
</evidence>
<accession>A0A7H9BJT9</accession>